<reference evidence="3 5" key="3">
    <citation type="submission" date="2018-04" db="EMBL/GenBank/DDBJ databases">
        <title>Genomic Encyclopedia of Archaeal and Bacterial Type Strains, Phase II (KMG-II): from individual species to whole genera.</title>
        <authorList>
            <person name="Goeker M."/>
        </authorList>
    </citation>
    <scope>NUCLEOTIDE SEQUENCE [LARGE SCALE GENOMIC DNA]</scope>
    <source>
        <strain evidence="3 5">DSM 22902</strain>
    </source>
</reference>
<feature type="chain" id="PRO_5044570531" description="Lipoprotein" evidence="1">
    <location>
        <begin position="22"/>
        <end position="118"/>
    </location>
</feature>
<protein>
    <recommendedName>
        <fullName evidence="6">Lipoprotein</fullName>
    </recommendedName>
</protein>
<dbReference type="Proteomes" id="UP000217276">
    <property type="component" value="Chromosome"/>
</dbReference>
<dbReference type="Pfam" id="PF20205">
    <property type="entry name" value="DUF6567"/>
    <property type="match status" value="1"/>
</dbReference>
<proteinExistence type="predicted"/>
<evidence type="ECO:0000256" key="1">
    <source>
        <dbReference type="SAM" id="SignalP"/>
    </source>
</evidence>
<dbReference type="InterPro" id="IPR046697">
    <property type="entry name" value="DUF6567"/>
</dbReference>
<feature type="signal peptide" evidence="1">
    <location>
        <begin position="1"/>
        <end position="21"/>
    </location>
</feature>
<dbReference type="KEGG" id="clk:CGC53_02295"/>
<evidence type="ECO:0000313" key="2">
    <source>
        <dbReference type="EMBL" id="ATA81260.1"/>
    </source>
</evidence>
<reference evidence="2" key="1">
    <citation type="journal article" date="2017" name="Genome Announc.">
        <title>Twelve Complete Reference Genomes of Clinical Isolates in the Capnocytophaga Genus.</title>
        <authorList>
            <person name="Villarma A."/>
            <person name="Gulvik C.A."/>
            <person name="Rowe L.A."/>
            <person name="Sheth M."/>
            <person name="Juieng P."/>
            <person name="Nicholson A.C."/>
            <person name="Loparev V.N."/>
            <person name="McQuiston J.R."/>
        </authorList>
    </citation>
    <scope>NUCLEOTIDE SEQUENCE</scope>
    <source>
        <strain evidence="2">H6253</strain>
    </source>
</reference>
<keyword evidence="1" id="KW-0732">Signal</keyword>
<dbReference type="RefSeq" id="WP_009391197.1">
    <property type="nucleotide sequence ID" value="NZ_CAJPPO010000018.1"/>
</dbReference>
<organism evidence="2 4">
    <name type="scientific">Capnocytophaga leadbetteri</name>
    <dbReference type="NCBI Taxonomy" id="327575"/>
    <lineage>
        <taxon>Bacteria</taxon>
        <taxon>Pseudomonadati</taxon>
        <taxon>Bacteroidota</taxon>
        <taxon>Flavobacteriia</taxon>
        <taxon>Flavobacteriales</taxon>
        <taxon>Flavobacteriaceae</taxon>
        <taxon>Capnocytophaga</taxon>
    </lineage>
</organism>
<sequence>MKKLFLFGALALLLASCGSTNELTHNLNNHTTQVVLSKKNFNVVEHVKGEASNLYVLGFGGTKAGLVGEARAKMLQNANLVGSSKAVINETVEIHYFSFLLGANYKVVVSADVIEFTE</sequence>
<name>A0A250F807_9FLAO</name>
<dbReference type="AlphaFoldDB" id="A0A250F807"/>
<keyword evidence="4" id="KW-1185">Reference proteome</keyword>
<dbReference type="PROSITE" id="PS51257">
    <property type="entry name" value="PROKAR_LIPOPROTEIN"/>
    <property type="match status" value="1"/>
</dbReference>
<reference evidence="4" key="2">
    <citation type="submission" date="2017-06" db="EMBL/GenBank/DDBJ databases">
        <title>Capnocytophaga spp. assemblies.</title>
        <authorList>
            <person name="Gulvik C.A."/>
        </authorList>
    </citation>
    <scope>NUCLEOTIDE SEQUENCE [LARGE SCALE GENOMIC DNA]</scope>
    <source>
        <strain evidence="4">H6253</strain>
    </source>
</reference>
<evidence type="ECO:0000313" key="5">
    <source>
        <dbReference type="Proteomes" id="UP000243985"/>
    </source>
</evidence>
<dbReference type="EMBL" id="CP022384">
    <property type="protein sequence ID" value="ATA81260.1"/>
    <property type="molecule type" value="Genomic_DNA"/>
</dbReference>
<evidence type="ECO:0008006" key="6">
    <source>
        <dbReference type="Google" id="ProtNLM"/>
    </source>
</evidence>
<gene>
    <name evidence="3" type="ORF">C8P65_10246</name>
    <name evidence="2" type="ORF">CGC53_02295</name>
</gene>
<accession>A0A250F807</accession>
<dbReference type="EMBL" id="QBKG01000002">
    <property type="protein sequence ID" value="PTX08007.1"/>
    <property type="molecule type" value="Genomic_DNA"/>
</dbReference>
<evidence type="ECO:0000313" key="3">
    <source>
        <dbReference type="EMBL" id="PTX08007.1"/>
    </source>
</evidence>
<evidence type="ECO:0000313" key="4">
    <source>
        <dbReference type="Proteomes" id="UP000217276"/>
    </source>
</evidence>
<dbReference type="Proteomes" id="UP000243985">
    <property type="component" value="Unassembled WGS sequence"/>
</dbReference>
<dbReference type="GeneID" id="84580025"/>